<accession>A0ABD3XPA5</accession>
<dbReference type="Gene3D" id="1.20.910.10">
    <property type="entry name" value="Heme oxygenase-like"/>
    <property type="match status" value="1"/>
</dbReference>
<gene>
    <name evidence="2" type="ORF">ACJMK2_000451</name>
</gene>
<dbReference type="PANTHER" id="PTHR43198:SF2">
    <property type="entry name" value="SI:CH1073-67J19.1-RELATED"/>
    <property type="match status" value="1"/>
</dbReference>
<dbReference type="Proteomes" id="UP001634394">
    <property type="component" value="Unassembled WGS sequence"/>
</dbReference>
<dbReference type="GO" id="GO:0006772">
    <property type="term" value="P:thiamine metabolic process"/>
    <property type="evidence" value="ECO:0007669"/>
    <property type="project" value="UniProtKB-ARBA"/>
</dbReference>
<reference evidence="2 3" key="1">
    <citation type="submission" date="2024-11" db="EMBL/GenBank/DDBJ databases">
        <title>Chromosome-level genome assembly of the freshwater bivalve Anodonta woodiana.</title>
        <authorList>
            <person name="Chen X."/>
        </authorList>
    </citation>
    <scope>NUCLEOTIDE SEQUENCE [LARGE SCALE GENOMIC DNA]</scope>
    <source>
        <strain evidence="2">MN2024</strain>
        <tissue evidence="2">Gills</tissue>
    </source>
</reference>
<proteinExistence type="predicted"/>
<dbReference type="InterPro" id="IPR004305">
    <property type="entry name" value="Thiaminase-2/PQQC"/>
</dbReference>
<dbReference type="InterPro" id="IPR016084">
    <property type="entry name" value="Haem_Oase-like_multi-hlx"/>
</dbReference>
<comment type="caution">
    <text evidence="2">The sequence shown here is derived from an EMBL/GenBank/DDBJ whole genome shotgun (WGS) entry which is preliminary data.</text>
</comment>
<organism evidence="2 3">
    <name type="scientific">Sinanodonta woodiana</name>
    <name type="common">Chinese pond mussel</name>
    <name type="synonym">Anodonta woodiana</name>
    <dbReference type="NCBI Taxonomy" id="1069815"/>
    <lineage>
        <taxon>Eukaryota</taxon>
        <taxon>Metazoa</taxon>
        <taxon>Spiralia</taxon>
        <taxon>Lophotrochozoa</taxon>
        <taxon>Mollusca</taxon>
        <taxon>Bivalvia</taxon>
        <taxon>Autobranchia</taxon>
        <taxon>Heteroconchia</taxon>
        <taxon>Palaeoheterodonta</taxon>
        <taxon>Unionida</taxon>
        <taxon>Unionoidea</taxon>
        <taxon>Unionidae</taxon>
        <taxon>Unioninae</taxon>
        <taxon>Sinanodonta</taxon>
    </lineage>
</organism>
<keyword evidence="3" id="KW-1185">Reference proteome</keyword>
<dbReference type="PANTHER" id="PTHR43198">
    <property type="entry name" value="BIFUNCTIONAL TH2 PROTEIN"/>
    <property type="match status" value="1"/>
</dbReference>
<evidence type="ECO:0000313" key="2">
    <source>
        <dbReference type="EMBL" id="KAL3888069.1"/>
    </source>
</evidence>
<dbReference type="SUPFAM" id="SSF48613">
    <property type="entry name" value="Heme oxygenase-like"/>
    <property type="match status" value="1"/>
</dbReference>
<dbReference type="Pfam" id="PF03070">
    <property type="entry name" value="TENA_THI-4"/>
    <property type="match status" value="1"/>
</dbReference>
<sequence>MPTRVSPKHAGLLAHQLAESDLFRDLADRASRLRIKSEVEPLSEYLWKLTHSQQQDALQSKFIQGLRYGTLDPTDFGGYMVQDSIYCYYSKGSIDTAAEKATDPILKAFLEKKSESYKKYYEDLIKLWHIRDPSSIELNKACEEYAALERSVAETMSPLYLVVALIPCYKLWPWLGKQISDLPHDFGVYKSWVMSNLDPTYDGYKKLEQIIDDAYLLGEIDKKQALSIYHGCMTGEANFFSSA</sequence>
<protein>
    <recommendedName>
        <fullName evidence="1">Thiaminase-2/PQQC domain-containing protein</fullName>
    </recommendedName>
</protein>
<dbReference type="InterPro" id="IPR050967">
    <property type="entry name" value="Thiamine_Salvage_TenA"/>
</dbReference>
<feature type="domain" description="Thiaminase-2/PQQC" evidence="1">
    <location>
        <begin position="61"/>
        <end position="198"/>
    </location>
</feature>
<evidence type="ECO:0000259" key="1">
    <source>
        <dbReference type="Pfam" id="PF03070"/>
    </source>
</evidence>
<name>A0ABD3XPA5_SINWO</name>
<evidence type="ECO:0000313" key="3">
    <source>
        <dbReference type="Proteomes" id="UP001634394"/>
    </source>
</evidence>
<dbReference type="CDD" id="cd19359">
    <property type="entry name" value="TenA_C_Bt3146-like"/>
    <property type="match status" value="1"/>
</dbReference>
<dbReference type="EMBL" id="JBJQND010000001">
    <property type="protein sequence ID" value="KAL3888069.1"/>
    <property type="molecule type" value="Genomic_DNA"/>
</dbReference>
<dbReference type="AlphaFoldDB" id="A0ABD3XPA5"/>